<keyword evidence="2" id="KW-1185">Reference proteome</keyword>
<organism evidence="1 2">
    <name type="scientific">Flavobacterium piscisymbiosum</name>
    <dbReference type="NCBI Taxonomy" id="2893753"/>
    <lineage>
        <taxon>Bacteria</taxon>
        <taxon>Pseudomonadati</taxon>
        <taxon>Bacteroidota</taxon>
        <taxon>Flavobacteriia</taxon>
        <taxon>Flavobacteriales</taxon>
        <taxon>Flavobacteriaceae</taxon>
        <taxon>Flavobacterium</taxon>
    </lineage>
</organism>
<dbReference type="EMBL" id="JAJJMM010000001">
    <property type="protein sequence ID" value="MCC9063566.1"/>
    <property type="molecule type" value="Genomic_DNA"/>
</dbReference>
<accession>A0ABS8MDK6</accession>
<proteinExistence type="predicted"/>
<dbReference type="Proteomes" id="UP001430679">
    <property type="component" value="Unassembled WGS sequence"/>
</dbReference>
<sequence>MIVEKGFLTPEAIDNCTVPVMVDMEMAEVVKEKNCYCNKDLTEEELRSMVKTINGRETIWGGEGCNIDDKSYKSLTLQLNAMFRKYNINECIQKNAFLAMKSVETGFFQTGSSIFKVLNIIKLNITSNQKNKLRFHL</sequence>
<evidence type="ECO:0000313" key="1">
    <source>
        <dbReference type="EMBL" id="MCC9063566.1"/>
    </source>
</evidence>
<comment type="caution">
    <text evidence="1">The sequence shown here is derived from an EMBL/GenBank/DDBJ whole genome shotgun (WGS) entry which is preliminary data.</text>
</comment>
<name>A0ABS8MDK6_9FLAO</name>
<dbReference type="RefSeq" id="WP_230035848.1">
    <property type="nucleotide sequence ID" value="NZ_JAJJMM010000001.1"/>
</dbReference>
<gene>
    <name evidence="1" type="ORF">LNP81_11265</name>
</gene>
<protein>
    <submittedName>
        <fullName evidence="1">Uncharacterized protein</fullName>
    </submittedName>
</protein>
<reference evidence="1" key="1">
    <citation type="submission" date="2021-11" db="EMBL/GenBank/DDBJ databases">
        <title>Description of novel Flavobacterium species.</title>
        <authorList>
            <person name="Saticioglu I.B."/>
            <person name="Ay H."/>
            <person name="Altun S."/>
            <person name="Duman M."/>
        </authorList>
    </citation>
    <scope>NUCLEOTIDE SEQUENCE</scope>
    <source>
        <strain evidence="1">F-30</strain>
    </source>
</reference>
<evidence type="ECO:0000313" key="2">
    <source>
        <dbReference type="Proteomes" id="UP001430679"/>
    </source>
</evidence>